<reference evidence="11" key="2">
    <citation type="submission" date="2025-09" db="UniProtKB">
        <authorList>
            <consortium name="Ensembl"/>
        </authorList>
    </citation>
    <scope>IDENTIFICATION</scope>
</reference>
<feature type="region of interest" description="Disordered" evidence="9">
    <location>
        <begin position="294"/>
        <end position="338"/>
    </location>
</feature>
<evidence type="ECO:0000256" key="2">
    <source>
        <dbReference type="ARBA" id="ARBA00004286"/>
    </source>
</evidence>
<feature type="compositionally biased region" description="Polar residues" evidence="9">
    <location>
        <begin position="383"/>
        <end position="398"/>
    </location>
</feature>
<keyword evidence="12" id="KW-1185">Reference proteome</keyword>
<proteinExistence type="predicted"/>
<dbReference type="GO" id="GO:0005737">
    <property type="term" value="C:cytoplasm"/>
    <property type="evidence" value="ECO:0007669"/>
    <property type="project" value="UniProtKB-SubCell"/>
</dbReference>
<organism evidence="11 12">
    <name type="scientific">Catharus ustulatus</name>
    <name type="common">Russet-backed thrush</name>
    <name type="synonym">Hylocichla ustulatus</name>
    <dbReference type="NCBI Taxonomy" id="91951"/>
    <lineage>
        <taxon>Eukaryota</taxon>
        <taxon>Metazoa</taxon>
        <taxon>Chordata</taxon>
        <taxon>Craniata</taxon>
        <taxon>Vertebrata</taxon>
        <taxon>Euteleostomi</taxon>
        <taxon>Archelosauria</taxon>
        <taxon>Archosauria</taxon>
        <taxon>Dinosauria</taxon>
        <taxon>Saurischia</taxon>
        <taxon>Theropoda</taxon>
        <taxon>Coelurosauria</taxon>
        <taxon>Aves</taxon>
        <taxon>Neognathae</taxon>
        <taxon>Neoaves</taxon>
        <taxon>Telluraves</taxon>
        <taxon>Australaves</taxon>
        <taxon>Passeriformes</taxon>
        <taxon>Turdidae</taxon>
        <taxon>Catharus</taxon>
    </lineage>
</organism>
<dbReference type="Gene3D" id="1.10.8.10">
    <property type="entry name" value="DNA helicase RuvA subunit, C-terminal domain"/>
    <property type="match status" value="1"/>
</dbReference>
<dbReference type="GO" id="GO:0005694">
    <property type="term" value="C:chromosome"/>
    <property type="evidence" value="ECO:0007669"/>
    <property type="project" value="UniProtKB-SubCell"/>
</dbReference>
<feature type="domain" description="UBA" evidence="10">
    <location>
        <begin position="53"/>
        <end position="91"/>
    </location>
</feature>
<dbReference type="InterPro" id="IPR022166">
    <property type="entry name" value="UBAP2/Lig"/>
</dbReference>
<evidence type="ECO:0000313" key="11">
    <source>
        <dbReference type="Ensembl" id="ENSCUSP00005022407.1"/>
    </source>
</evidence>
<dbReference type="PANTHER" id="PTHR16308:SF19">
    <property type="entry name" value="UBIQUITIN-ASSOCIATED PROTEIN 2"/>
    <property type="match status" value="1"/>
</dbReference>
<feature type="compositionally biased region" description="Low complexity" evidence="9">
    <location>
        <begin position="595"/>
        <end position="607"/>
    </location>
</feature>
<keyword evidence="8" id="KW-0539">Nucleus</keyword>
<evidence type="ECO:0000256" key="7">
    <source>
        <dbReference type="ARBA" id="ARBA00022553"/>
    </source>
</evidence>
<dbReference type="GO" id="GO:0061484">
    <property type="term" value="P:hematopoietic stem cell homeostasis"/>
    <property type="evidence" value="ECO:0007669"/>
    <property type="project" value="UniProtKB-ARBA"/>
</dbReference>
<keyword evidence="7" id="KW-0597">Phosphoprotein</keyword>
<feature type="region of interest" description="Disordered" evidence="9">
    <location>
        <begin position="985"/>
        <end position="1029"/>
    </location>
</feature>
<evidence type="ECO:0000256" key="3">
    <source>
        <dbReference type="ARBA" id="ARBA00004496"/>
    </source>
</evidence>
<dbReference type="CDD" id="cd14277">
    <property type="entry name" value="UBA_UBP2_like"/>
    <property type="match status" value="1"/>
</dbReference>
<feature type="compositionally biased region" description="Polar residues" evidence="9">
    <location>
        <begin position="1004"/>
        <end position="1029"/>
    </location>
</feature>
<dbReference type="AlphaFoldDB" id="A0A8C3V4H8"/>
<feature type="region of interest" description="Disordered" evidence="9">
    <location>
        <begin position="366"/>
        <end position="406"/>
    </location>
</feature>
<sequence>MMTSVGSERTRGTRDKMQISTSQPTQPQKQVVQATAEQIRLAQMIYDKNDTDFEDKVKQLMEVTGETQDECIVALHDCNGDMNRAINILLEGSSDTTSWETVGGKKKNLGKEGLENKENREKRGNREMSRGWGSSNRRGRGGSRGREFRAEENGVDNNQGDRPSDRGKRSHGRGAWKNSVEEWTAEDWNEDLSETKVFTASSVPAENHVTPRQSIDLVTLLQKPEKPVTLTQETEGKLFEAPQQQTFGQALVFTNSQHSTQMASGTDSSSAVNSYSPQSLSAVLCSDFGERGSPKLTNSTGSQILDQLKSPGLGQFTSQQNSNSSTTTTTSSWDRKPPITQASVLSQFDLKSQPQPSPVLIHLTQRQQQQMQTAPVPPPGLDSFSSQEVTTHQTQQKQIKPPKRRITPASKIPASAVEMPGSADVTGLNVQFGALEFGSEPTLTEFGSTSSSENTSQATNNSLYSKSVKYVDPLNTSLPISSTVQESTYTASAVSSSSLICSSRSTSPVTPSSHEQTSVLSRIVYQSSMAPSEPTPVAATNGHSSVRTQATLDTTSSVPALKTEPSPSLPSAGSLPNMVSTTASLLPSASQHTGALPSLPQSSDLASSSLSQLSSSLSNHQSSLSPASVLSSSTSHVHTSVENTTSLQPSTTFSTTSASATSTTSSVVSMASSMNTTASLGLNVTSVSATTRAAPLMSSGKAPPNLPQGVPPLLHSQYIVGPGGLLPAYPIYGYDDLQMLQSRLPMDYYGITFPAPATLTGRDGSLANNPYSGDVTKFGRGDSASPAPATTLAQSQQNQTQTHHTTQQPFLNPTLPPGYSYAGLPYYAGVPGVPSAFQYGPTMFVPPASAKQHGVNLSTTSTPFQQGSAYGQHGYGAGYDDLTQGTAAGDYSKGGYSASSQAQNKSAGTGTGKGVSVTSSNTGVPDISGSVYNKTQTFDKQGFHAGTPPSFSLPSALGSTGLNPGAAPGYAPAPFLHILPAHQQPHSQMLHHHLQQDGQGGSGQRNQPSTMQQKSQATKTYGTSPYWTN</sequence>
<feature type="region of interest" description="Disordered" evidence="9">
    <location>
        <begin position="588"/>
        <end position="607"/>
    </location>
</feature>
<feature type="compositionally biased region" description="Low complexity" evidence="9">
    <location>
        <begin position="790"/>
        <end position="808"/>
    </location>
</feature>
<dbReference type="FunFam" id="1.10.8.10:FF:000004">
    <property type="entry name" value="ubiquitin-associated protein 2-like isoform X1"/>
    <property type="match status" value="1"/>
</dbReference>
<feature type="compositionally biased region" description="Basic and acidic residues" evidence="9">
    <location>
        <begin position="109"/>
        <end position="129"/>
    </location>
</feature>
<feature type="compositionally biased region" description="Low complexity" evidence="9">
    <location>
        <begin position="914"/>
        <end position="924"/>
    </location>
</feature>
<feature type="compositionally biased region" description="Polar residues" evidence="9">
    <location>
        <begin position="295"/>
        <end position="305"/>
    </location>
</feature>
<feature type="compositionally biased region" description="Low complexity" evidence="9">
    <location>
        <begin position="317"/>
        <end position="332"/>
    </location>
</feature>
<feature type="region of interest" description="Disordered" evidence="9">
    <location>
        <begin position="1"/>
        <end position="29"/>
    </location>
</feature>
<reference evidence="11" key="1">
    <citation type="submission" date="2025-08" db="UniProtKB">
        <authorList>
            <consortium name="Ensembl"/>
        </authorList>
    </citation>
    <scope>IDENTIFICATION</scope>
</reference>
<feature type="region of interest" description="Disordered" evidence="9">
    <location>
        <begin position="640"/>
        <end position="659"/>
    </location>
</feature>
<feature type="compositionally biased region" description="Low complexity" evidence="9">
    <location>
        <begin position="565"/>
        <end position="576"/>
    </location>
</feature>
<feature type="region of interest" description="Disordered" evidence="9">
    <location>
        <begin position="892"/>
        <end position="928"/>
    </location>
</feature>
<dbReference type="SUPFAM" id="SSF46934">
    <property type="entry name" value="UBA-like"/>
    <property type="match status" value="1"/>
</dbReference>
<gene>
    <name evidence="11" type="primary">LOC117005092</name>
</gene>
<dbReference type="GO" id="GO:0005634">
    <property type="term" value="C:nucleus"/>
    <property type="evidence" value="ECO:0007669"/>
    <property type="project" value="UniProtKB-SubCell"/>
</dbReference>
<dbReference type="InterPro" id="IPR015940">
    <property type="entry name" value="UBA"/>
</dbReference>
<dbReference type="InterPro" id="IPR051833">
    <property type="entry name" value="TC-DDR_regulator"/>
</dbReference>
<comment type="subcellular location">
    <subcellularLocation>
        <location evidence="2">Chromosome</location>
    </subcellularLocation>
    <subcellularLocation>
        <location evidence="3">Cytoplasm</location>
    </subcellularLocation>
    <subcellularLocation>
        <location evidence="1">Nucleus</location>
    </subcellularLocation>
</comment>
<evidence type="ECO:0000259" key="10">
    <source>
        <dbReference type="SMART" id="SM00165"/>
    </source>
</evidence>
<dbReference type="SMART" id="SM00165">
    <property type="entry name" value="UBA"/>
    <property type="match status" value="1"/>
</dbReference>
<evidence type="ECO:0000256" key="9">
    <source>
        <dbReference type="SAM" id="MobiDB-lite"/>
    </source>
</evidence>
<dbReference type="Pfam" id="PF12478">
    <property type="entry name" value="UBAP2-Lig"/>
    <property type="match status" value="1"/>
</dbReference>
<name>A0A8C3V4H8_CATUS</name>
<accession>A0A8C3V4H8</accession>
<feature type="region of interest" description="Disordered" evidence="9">
    <location>
        <begin position="96"/>
        <end position="178"/>
    </location>
</feature>
<dbReference type="Proteomes" id="UP000694563">
    <property type="component" value="Unassembled WGS sequence"/>
</dbReference>
<evidence type="ECO:0000256" key="6">
    <source>
        <dbReference type="ARBA" id="ARBA00022490"/>
    </source>
</evidence>
<dbReference type="PANTHER" id="PTHR16308">
    <property type="entry name" value="UBIQUITIN ASSOCIATED PROTEIN 2-LIKE/LINGERER"/>
    <property type="match status" value="1"/>
</dbReference>
<dbReference type="InterPro" id="IPR009060">
    <property type="entry name" value="UBA-like_sf"/>
</dbReference>
<feature type="region of interest" description="Disordered" evidence="9">
    <location>
        <begin position="553"/>
        <end position="576"/>
    </location>
</feature>
<feature type="region of interest" description="Disordered" evidence="9">
    <location>
        <begin position="777"/>
        <end position="814"/>
    </location>
</feature>
<evidence type="ECO:0000256" key="1">
    <source>
        <dbReference type="ARBA" id="ARBA00004123"/>
    </source>
</evidence>
<keyword evidence="5" id="KW-0488">Methylation</keyword>
<protein>
    <recommendedName>
        <fullName evidence="10">UBA domain-containing protein</fullName>
    </recommendedName>
</protein>
<keyword evidence="4" id="KW-0158">Chromosome</keyword>
<feature type="compositionally biased region" description="Basic and acidic residues" evidence="9">
    <location>
        <begin position="8"/>
        <end position="17"/>
    </location>
</feature>
<evidence type="ECO:0000256" key="8">
    <source>
        <dbReference type="ARBA" id="ARBA00023242"/>
    </source>
</evidence>
<feature type="compositionally biased region" description="Polar residues" evidence="9">
    <location>
        <begin position="18"/>
        <end position="29"/>
    </location>
</feature>
<evidence type="ECO:0000256" key="5">
    <source>
        <dbReference type="ARBA" id="ARBA00022481"/>
    </source>
</evidence>
<keyword evidence="6" id="KW-0963">Cytoplasm</keyword>
<evidence type="ECO:0000313" key="12">
    <source>
        <dbReference type="Proteomes" id="UP000694563"/>
    </source>
</evidence>
<dbReference type="Ensembl" id="ENSCUST00005023201.1">
    <property type="protein sequence ID" value="ENSCUSP00005022407.1"/>
    <property type="gene ID" value="ENSCUSG00005013989.1"/>
</dbReference>
<evidence type="ECO:0000256" key="4">
    <source>
        <dbReference type="ARBA" id="ARBA00022454"/>
    </source>
</evidence>